<keyword evidence="3" id="KW-1185">Reference proteome</keyword>
<organism evidence="2 3">
    <name type="scientific">Elstera cyanobacteriorum</name>
    <dbReference type="NCBI Taxonomy" id="2022747"/>
    <lineage>
        <taxon>Bacteria</taxon>
        <taxon>Pseudomonadati</taxon>
        <taxon>Pseudomonadota</taxon>
        <taxon>Alphaproteobacteria</taxon>
        <taxon>Rhodospirillales</taxon>
        <taxon>Rhodospirillaceae</taxon>
        <taxon>Elstera</taxon>
    </lineage>
</organism>
<dbReference type="EMBL" id="NOXS01000016">
    <property type="protein sequence ID" value="OYQ22042.1"/>
    <property type="molecule type" value="Genomic_DNA"/>
</dbReference>
<feature type="region of interest" description="Disordered" evidence="1">
    <location>
        <begin position="190"/>
        <end position="249"/>
    </location>
</feature>
<reference evidence="2 3" key="1">
    <citation type="submission" date="2017-07" db="EMBL/GenBank/DDBJ databases">
        <title>Elstera cyanobacteriorum sp. nov., a novel bacterium isolated from cyanobacterial aggregates in a eutrophic lake.</title>
        <authorList>
            <person name="Cai H."/>
        </authorList>
    </citation>
    <scope>NUCLEOTIDE SEQUENCE [LARGE SCALE GENOMIC DNA]</scope>
    <source>
        <strain evidence="2 3">TH019</strain>
    </source>
</reference>
<dbReference type="Proteomes" id="UP000216361">
    <property type="component" value="Unassembled WGS sequence"/>
</dbReference>
<evidence type="ECO:0000313" key="2">
    <source>
        <dbReference type="EMBL" id="OYQ22042.1"/>
    </source>
</evidence>
<dbReference type="AlphaFoldDB" id="A0A255XYP3"/>
<dbReference type="OrthoDB" id="9827203at2"/>
<sequence>MLSRKFDRADFDARALRADFEELGARLSTEASDLRRRLHELYYPAFGPVDGLMKRQVLRQFKAWEDYFRAHASQIFAHAREVEEKLAYSLTLEGRAELKIIAETLRDRRATTDLLFRALAAKMRQATTAVSLDAEPIYDFCQVLEQLGLFFRLTAVGLYQPDAAKAALGRDPRYLDVDWEVLRRWAEGLPDQMRPQRPTDTGLLRAAPSTPPVQTAPRPSEPEAEDAESEELPALPAPTAERRERRRTR</sequence>
<name>A0A255XYP3_9PROT</name>
<comment type="caution">
    <text evidence="2">The sequence shown here is derived from an EMBL/GenBank/DDBJ whole genome shotgun (WGS) entry which is preliminary data.</text>
</comment>
<feature type="compositionally biased region" description="Acidic residues" evidence="1">
    <location>
        <begin position="222"/>
        <end position="231"/>
    </location>
</feature>
<evidence type="ECO:0000313" key="3">
    <source>
        <dbReference type="Proteomes" id="UP000216361"/>
    </source>
</evidence>
<proteinExistence type="predicted"/>
<dbReference type="RefSeq" id="WP_094406715.1">
    <property type="nucleotide sequence ID" value="NZ_BMJZ01000001.1"/>
</dbReference>
<gene>
    <name evidence="2" type="ORF">CHR90_00725</name>
</gene>
<evidence type="ECO:0000256" key="1">
    <source>
        <dbReference type="SAM" id="MobiDB-lite"/>
    </source>
</evidence>
<accession>A0A255XYP3</accession>
<protein>
    <submittedName>
        <fullName evidence="2">Uncharacterized protein</fullName>
    </submittedName>
</protein>